<keyword evidence="5" id="KW-0378">Hydrolase</keyword>
<organism evidence="5 6">
    <name type="scientific">Plakobranchus ocellatus</name>
    <dbReference type="NCBI Taxonomy" id="259542"/>
    <lineage>
        <taxon>Eukaryota</taxon>
        <taxon>Metazoa</taxon>
        <taxon>Spiralia</taxon>
        <taxon>Lophotrochozoa</taxon>
        <taxon>Mollusca</taxon>
        <taxon>Gastropoda</taxon>
        <taxon>Heterobranchia</taxon>
        <taxon>Euthyneura</taxon>
        <taxon>Panpulmonata</taxon>
        <taxon>Sacoglossa</taxon>
        <taxon>Placobranchoidea</taxon>
        <taxon>Plakobranchidae</taxon>
        <taxon>Plakobranchus</taxon>
    </lineage>
</organism>
<dbReference type="InterPro" id="IPR033121">
    <property type="entry name" value="PEPTIDASE_A1"/>
</dbReference>
<dbReference type="PRINTS" id="PR00792">
    <property type="entry name" value="PEPSIN"/>
</dbReference>
<dbReference type="FunFam" id="2.40.70.10:FF:000008">
    <property type="entry name" value="Cathepsin D"/>
    <property type="match status" value="1"/>
</dbReference>
<dbReference type="PANTHER" id="PTHR47966:SF51">
    <property type="entry name" value="BETA-SITE APP-CLEAVING ENZYME, ISOFORM A-RELATED"/>
    <property type="match status" value="1"/>
</dbReference>
<evidence type="ECO:0000313" key="6">
    <source>
        <dbReference type="Proteomes" id="UP000735302"/>
    </source>
</evidence>
<evidence type="ECO:0000256" key="1">
    <source>
        <dbReference type="ARBA" id="ARBA00007447"/>
    </source>
</evidence>
<evidence type="ECO:0000313" key="5">
    <source>
        <dbReference type="EMBL" id="GFN84882.1"/>
    </source>
</evidence>
<evidence type="ECO:0000256" key="2">
    <source>
        <dbReference type="SAM" id="MobiDB-lite"/>
    </source>
</evidence>
<dbReference type="GO" id="GO:0006508">
    <property type="term" value="P:proteolysis"/>
    <property type="evidence" value="ECO:0007669"/>
    <property type="project" value="UniProtKB-KW"/>
</dbReference>
<dbReference type="SUPFAM" id="SSF50630">
    <property type="entry name" value="Acid proteases"/>
    <property type="match status" value="2"/>
</dbReference>
<keyword evidence="3" id="KW-0732">Signal</keyword>
<reference evidence="5 6" key="1">
    <citation type="journal article" date="2021" name="Elife">
        <title>Chloroplast acquisition without the gene transfer in kleptoplastic sea slugs, Plakobranchus ocellatus.</title>
        <authorList>
            <person name="Maeda T."/>
            <person name="Takahashi S."/>
            <person name="Yoshida T."/>
            <person name="Shimamura S."/>
            <person name="Takaki Y."/>
            <person name="Nagai Y."/>
            <person name="Toyoda A."/>
            <person name="Suzuki Y."/>
            <person name="Arimoto A."/>
            <person name="Ishii H."/>
            <person name="Satoh N."/>
            <person name="Nishiyama T."/>
            <person name="Hasebe M."/>
            <person name="Maruyama T."/>
            <person name="Minagawa J."/>
            <person name="Obokata J."/>
            <person name="Shigenobu S."/>
        </authorList>
    </citation>
    <scope>NUCLEOTIDE SEQUENCE [LARGE SCALE GENOMIC DNA]</scope>
</reference>
<feature type="chain" id="PRO_5043954833" evidence="3">
    <location>
        <begin position="24"/>
        <end position="496"/>
    </location>
</feature>
<dbReference type="Gene3D" id="2.40.70.10">
    <property type="entry name" value="Acid Proteases"/>
    <property type="match status" value="2"/>
</dbReference>
<dbReference type="InterPro" id="IPR001461">
    <property type="entry name" value="Aspartic_peptidase_A1"/>
</dbReference>
<feature type="region of interest" description="Disordered" evidence="2">
    <location>
        <begin position="268"/>
        <end position="287"/>
    </location>
</feature>
<comment type="caution">
    <text evidence="5">The sequence shown here is derived from an EMBL/GenBank/DDBJ whole genome shotgun (WGS) entry which is preliminary data.</text>
</comment>
<feature type="domain" description="Peptidase A1" evidence="4">
    <location>
        <begin position="90"/>
        <end position="496"/>
    </location>
</feature>
<comment type="similarity">
    <text evidence="1">Belongs to the peptidase A1 family.</text>
</comment>
<accession>A0AAV3YR99</accession>
<sequence length="496" mass="56103">MILTPAVFLFLTLVFDCAVQVISGPFSPARTVQWKHTSLGKQLVPFSSFRERFQRPMEPLSKPHKRPIRDFRINATTTKDIKLANYYNFLYAPITIGTPGQKFNVAFDIGTPITWVPSIHSPYWQRLRLKEYNNYTSSTYKANGKPFEFPYRWGKVSGYRSQDNVAIAGVTVYNQTFGEAVSEPVMFFGLRNDGIFGLGFSRIAAGEEPTVFDNMVNKGLLPAPVFSFYLNNTCTDEEPDSDLDDPDFTPDPLPSLANVDRLSLAAAAVDEGASSDEEESRIRPDVTHQWRKRPLDKQEREFQNMFQLYGYDGPDSVLTLGGSNPQYYTGDFIFANLSLPDRWQFEIERIQPANDVGTACFYRCQAVIDTSKSLVVGPSDQVDALNKKLGAKPLGSQGGEFRLYSFDRSQLDSLPDLEFIVNGQKLTMTSNDYVVKVGYFSFLYEKLFGVGIPHIFVYTKPLIFINEGKLTHTTNRSLHFPVLSLDDAMEFLNKFD</sequence>
<keyword evidence="6" id="KW-1185">Reference proteome</keyword>
<evidence type="ECO:0000259" key="4">
    <source>
        <dbReference type="PROSITE" id="PS51767"/>
    </source>
</evidence>
<dbReference type="EMBL" id="BLXT01001350">
    <property type="protein sequence ID" value="GFN84882.1"/>
    <property type="molecule type" value="Genomic_DNA"/>
</dbReference>
<dbReference type="AlphaFoldDB" id="A0AAV3YR99"/>
<feature type="signal peptide" evidence="3">
    <location>
        <begin position="1"/>
        <end position="23"/>
    </location>
</feature>
<name>A0AAV3YR99_9GAST</name>
<evidence type="ECO:0000256" key="3">
    <source>
        <dbReference type="SAM" id="SignalP"/>
    </source>
</evidence>
<keyword evidence="5" id="KW-0645">Protease</keyword>
<gene>
    <name evidence="5" type="ORF">PoB_001138800</name>
</gene>
<dbReference type="Pfam" id="PF00026">
    <property type="entry name" value="Asp"/>
    <property type="match status" value="2"/>
</dbReference>
<dbReference type="InterPro" id="IPR021109">
    <property type="entry name" value="Peptidase_aspartic_dom_sf"/>
</dbReference>
<protein>
    <submittedName>
        <fullName evidence="5">Cathepsin d-like aspartic protease</fullName>
    </submittedName>
</protein>
<proteinExistence type="inferred from homology"/>
<dbReference type="PROSITE" id="PS51767">
    <property type="entry name" value="PEPTIDASE_A1"/>
    <property type="match status" value="1"/>
</dbReference>
<dbReference type="Proteomes" id="UP000735302">
    <property type="component" value="Unassembled WGS sequence"/>
</dbReference>
<dbReference type="PANTHER" id="PTHR47966">
    <property type="entry name" value="BETA-SITE APP-CLEAVING ENZYME, ISOFORM A-RELATED"/>
    <property type="match status" value="1"/>
</dbReference>
<dbReference type="GO" id="GO:0004190">
    <property type="term" value="F:aspartic-type endopeptidase activity"/>
    <property type="evidence" value="ECO:0007669"/>
    <property type="project" value="InterPro"/>
</dbReference>